<dbReference type="SMART" id="SM00181">
    <property type="entry name" value="EGF"/>
    <property type="match status" value="5"/>
</dbReference>
<dbReference type="PROSITE" id="PS00107">
    <property type="entry name" value="PROTEIN_KINASE_ATP"/>
    <property type="match status" value="4"/>
</dbReference>
<feature type="binding site" evidence="11">
    <location>
        <position position="333"/>
    </location>
    <ligand>
        <name>ATP</name>
        <dbReference type="ChEBI" id="CHEBI:30616"/>
    </ligand>
</feature>
<dbReference type="GO" id="GO:0005524">
    <property type="term" value="F:ATP binding"/>
    <property type="evidence" value="ECO:0007669"/>
    <property type="project" value="UniProtKB-UniRule"/>
</dbReference>
<dbReference type="FunFam" id="3.30.200.20:FF:000708">
    <property type="entry name" value="Protein kinase superfamily protein"/>
    <property type="match status" value="4"/>
</dbReference>
<feature type="region of interest" description="Disordered" evidence="12">
    <location>
        <begin position="2397"/>
        <end position="2421"/>
    </location>
</feature>
<dbReference type="InterPro" id="IPR001245">
    <property type="entry name" value="Ser-Thr/Tyr_kinase_cat_dom"/>
</dbReference>
<evidence type="ECO:0000256" key="6">
    <source>
        <dbReference type="ARBA" id="ARBA00022741"/>
    </source>
</evidence>
<evidence type="ECO:0000256" key="2">
    <source>
        <dbReference type="ARBA" id="ARBA00022527"/>
    </source>
</evidence>
<feature type="transmembrane region" description="Helical" evidence="13">
    <location>
        <begin position="1013"/>
        <end position="1033"/>
    </location>
</feature>
<dbReference type="InterPro" id="IPR045274">
    <property type="entry name" value="WAK-like"/>
</dbReference>
<dbReference type="InterPro" id="IPR049883">
    <property type="entry name" value="NOTCH1_EGF-like"/>
</dbReference>
<feature type="binding site" evidence="11">
    <location>
        <position position="1552"/>
    </location>
    <ligand>
        <name>ATP</name>
        <dbReference type="ChEBI" id="CHEBI:30616"/>
    </ligand>
</feature>
<dbReference type="Gramene" id="ORUFI12G20980.1">
    <property type="protein sequence ID" value="ORUFI12G20980.1"/>
    <property type="gene ID" value="ORUFI12G20980"/>
</dbReference>
<dbReference type="PROSITE" id="PS01187">
    <property type="entry name" value="EGF_CA"/>
    <property type="match status" value="3"/>
</dbReference>
<evidence type="ECO:0000256" key="7">
    <source>
        <dbReference type="ARBA" id="ARBA00022777"/>
    </source>
</evidence>
<reference evidence="16" key="1">
    <citation type="submission" date="2013-06" db="EMBL/GenBank/DDBJ databases">
        <authorList>
            <person name="Zhao Q."/>
        </authorList>
    </citation>
    <scope>NUCLEOTIDE SEQUENCE</scope>
    <source>
        <strain evidence="16">cv. W1943</strain>
    </source>
</reference>
<proteinExistence type="predicted"/>
<feature type="compositionally biased region" description="Basic and acidic residues" evidence="12">
    <location>
        <begin position="2400"/>
        <end position="2413"/>
    </location>
</feature>
<dbReference type="SMART" id="SM00220">
    <property type="entry name" value="S_TKc"/>
    <property type="match status" value="4"/>
</dbReference>
<dbReference type="PANTHER" id="PTHR27005:SF165">
    <property type="entry name" value="OS03G0642600 PROTEIN"/>
    <property type="match status" value="1"/>
</dbReference>
<dbReference type="GO" id="GO:0005509">
    <property type="term" value="F:calcium ion binding"/>
    <property type="evidence" value="ECO:0007669"/>
    <property type="project" value="InterPro"/>
</dbReference>
<dbReference type="InterPro" id="IPR017441">
    <property type="entry name" value="Protein_kinase_ATP_BS"/>
</dbReference>
<evidence type="ECO:0000259" key="14">
    <source>
        <dbReference type="PROSITE" id="PS50011"/>
    </source>
</evidence>
<dbReference type="PROSITE" id="PS00108">
    <property type="entry name" value="PROTEIN_KINASE_ST"/>
    <property type="match status" value="4"/>
</dbReference>
<evidence type="ECO:0000256" key="8">
    <source>
        <dbReference type="ARBA" id="ARBA00022840"/>
    </source>
</evidence>
<keyword evidence="16" id="KW-1185">Reference proteome</keyword>
<feature type="domain" description="Protein kinase" evidence="14">
    <location>
        <begin position="1523"/>
        <end position="1796"/>
    </location>
</feature>
<keyword evidence="5" id="KW-0732">Signal</keyword>
<dbReference type="Pfam" id="PF07714">
    <property type="entry name" value="PK_Tyr_Ser-Thr"/>
    <property type="match status" value="2"/>
</dbReference>
<feature type="binding site" evidence="11">
    <location>
        <position position="2148"/>
    </location>
    <ligand>
        <name>ATP</name>
        <dbReference type="ChEBI" id="CHEBI:30616"/>
    </ligand>
</feature>
<dbReference type="STRING" id="4529.A0A0E0RK02"/>
<dbReference type="FunFam" id="1.10.510.10:FF:000084">
    <property type="entry name" value="Wall-associated receptor kinase 2"/>
    <property type="match status" value="4"/>
</dbReference>
<evidence type="ECO:0000256" key="12">
    <source>
        <dbReference type="SAM" id="MobiDB-lite"/>
    </source>
</evidence>
<dbReference type="InterPro" id="IPR001881">
    <property type="entry name" value="EGF-like_Ca-bd_dom"/>
</dbReference>
<dbReference type="InterPro" id="IPR025287">
    <property type="entry name" value="WAK_GUB"/>
</dbReference>
<dbReference type="SUPFAM" id="SSF56112">
    <property type="entry name" value="Protein kinase-like (PK-like)"/>
    <property type="match status" value="4"/>
</dbReference>
<evidence type="ECO:0000313" key="15">
    <source>
        <dbReference type="EnsemblPlants" id="ORUFI12G20980.1"/>
    </source>
</evidence>
<dbReference type="SUPFAM" id="SSF57196">
    <property type="entry name" value="EGF/Laminin"/>
    <property type="match status" value="1"/>
</dbReference>
<dbReference type="SUPFAM" id="SSF57184">
    <property type="entry name" value="Growth factor receptor domain"/>
    <property type="match status" value="2"/>
</dbReference>
<feature type="transmembrane region" description="Helical" evidence="13">
    <location>
        <begin position="1454"/>
        <end position="1475"/>
    </location>
</feature>
<evidence type="ECO:0000256" key="3">
    <source>
        <dbReference type="ARBA" id="ARBA00022536"/>
    </source>
</evidence>
<keyword evidence="13" id="KW-1133">Transmembrane helix</keyword>
<feature type="domain" description="Protein kinase" evidence="14">
    <location>
        <begin position="1083"/>
        <end position="1363"/>
    </location>
</feature>
<dbReference type="GO" id="GO:0004674">
    <property type="term" value="F:protein serine/threonine kinase activity"/>
    <property type="evidence" value="ECO:0007669"/>
    <property type="project" value="UniProtKB-KW"/>
</dbReference>
<organism evidence="15 16">
    <name type="scientific">Oryza rufipogon</name>
    <name type="common">Brownbeard rice</name>
    <name type="synonym">Asian wild rice</name>
    <dbReference type="NCBI Taxonomy" id="4529"/>
    <lineage>
        <taxon>Eukaryota</taxon>
        <taxon>Viridiplantae</taxon>
        <taxon>Streptophyta</taxon>
        <taxon>Embryophyta</taxon>
        <taxon>Tracheophyta</taxon>
        <taxon>Spermatophyta</taxon>
        <taxon>Magnoliopsida</taxon>
        <taxon>Liliopsida</taxon>
        <taxon>Poales</taxon>
        <taxon>Poaceae</taxon>
        <taxon>BOP clade</taxon>
        <taxon>Oryzoideae</taxon>
        <taxon>Oryzeae</taxon>
        <taxon>Oryzinae</taxon>
        <taxon>Oryza</taxon>
    </lineage>
</organism>
<evidence type="ECO:0000313" key="16">
    <source>
        <dbReference type="Proteomes" id="UP000008022"/>
    </source>
</evidence>
<dbReference type="SMART" id="SM00179">
    <property type="entry name" value="EGF_CA"/>
    <property type="match status" value="4"/>
</dbReference>
<feature type="domain" description="Protein kinase" evidence="14">
    <location>
        <begin position="304"/>
        <end position="583"/>
    </location>
</feature>
<dbReference type="PANTHER" id="PTHR27005">
    <property type="entry name" value="WALL-ASSOCIATED RECEPTOR KINASE-LIKE 21"/>
    <property type="match status" value="1"/>
</dbReference>
<feature type="binding site" evidence="11">
    <location>
        <position position="1112"/>
    </location>
    <ligand>
        <name>ATP</name>
        <dbReference type="ChEBI" id="CHEBI:30616"/>
    </ligand>
</feature>
<evidence type="ECO:0000256" key="11">
    <source>
        <dbReference type="PROSITE-ProRule" id="PRU10141"/>
    </source>
</evidence>
<keyword evidence="8 11" id="KW-0067">ATP-binding</keyword>
<keyword evidence="7" id="KW-0418">Kinase</keyword>
<evidence type="ECO:0000256" key="13">
    <source>
        <dbReference type="SAM" id="Phobius"/>
    </source>
</evidence>
<dbReference type="GO" id="GO:0007166">
    <property type="term" value="P:cell surface receptor signaling pathway"/>
    <property type="evidence" value="ECO:0007669"/>
    <property type="project" value="InterPro"/>
</dbReference>
<dbReference type="eggNOG" id="ENOG502QQPF">
    <property type="taxonomic scope" value="Eukaryota"/>
</dbReference>
<evidence type="ECO:0000256" key="10">
    <source>
        <dbReference type="ARBA" id="ARBA00023180"/>
    </source>
</evidence>
<keyword evidence="4" id="KW-0808">Transferase</keyword>
<dbReference type="InterPro" id="IPR000719">
    <property type="entry name" value="Prot_kinase_dom"/>
</dbReference>
<sequence length="2444" mass="273854">MAKPVTTKHPAMQEALVLAMKVIPSIIFLAVAVQDAASSGYSLSLPGCPDKCGNVSIPYPFGVGPSCAATSISSYFNLTCNNTFNPPRPMVGDSEALVEVTDISLEHGEMRVLSPVYYICFTANTTFTKFTEGYELKHTPFLPSPSRNRFTVIGCNTLGLIGGYKGTVSHYVTGYLCQCSKGYEGNPYLLNGCQDVDECALRKQDPKYEDMYPCRKGICHNTPGGYLCKCKLGKRSDGTNYGCRPLRTTAEKVVIVQRKRHKKDKDEYFKQNGGLKLYDEMRSRKVDTIRILTEKDIKKATDNYSEDRVLGIGGHGMVYRGILDDNKEVAIKKSKVINDEWREEFVNEIIILSQINHRNIVRLIGCCLDVHVPMLVYEFVSNGTLSEFLHGTDRRSSIPLDIRLKIATQSAEALAYLHSSTSRAILHGDFKSANILLDDQHNAKVADFGASALKSMNESEFIMFVQGTLGYLDPESFISHRLTDKSDVYSFGVVLLELMTRKRAIYANSINEKESLSYSFLLMFDQNIHRNMLDREIMDKETMVVLEKLSILAANCLRPRGDDRPTMKEVLECLQMIRRHPMHGASDHKGDSYAHHNYEGSPSMVVHLNETIYESIETSRLVDDLKYEQVGSKIVPQQLASDHHTSNSATMQEASVLLMLIVFHAMAISTTTSEPAISLPGCPGKCGNVSIPYPFGIGAGCSATSLSSYFTITCNDTFQPPRPMVRDLLSETEVIDISLERGEVRVYGPVSYICFSSNTTIPENHTTGFTLEGTPFVPSTTRNRFMAIGCHTLGIIGGYMHSNSNLYVAGCYSYCQSINSTSNGAPCTGMGCCETTIIPDLKDFAAILVMNQSAVWEFNPCFYAMLVEAGWYSFRQQDLVGHLRFVNGRANRGVPVIHDWAIRNGSCPEGKKVPKDYACVSSNSKCVQASNSQGYLCKCSEGYEGNPYLPKGCQDIDECKLRKEDPKYKELYPCRHGMCQNIPGNYLCKCGVGKRPDGTNYGCQTVLNQVERVIAGLSVSAVVLMALICLLVMKLQRRKYRKEKEEYFKQNGGLRLFDEMRSRQVDTILILTEKEIKKATENYSDDRVLGCGGHGMVYRGTLDGDKEVAIKKSKVIDDDCREEFVNEIIILSQINHRNIVRLLGCCLEVDVPMLVYEFVSNGTLSEFLHGNDHRTPIPLDLRLNIATQSAEALAYIHSSTSRTILHGDVKSLNILLDDEYNAKVADFGASTLKSMDRNDFIMFIQGTLGYLDPETFVSHHLTDKSDTYSFGVVLLEIMTRKKALYNDTLNGNEALSHIFPLMFHQKRHCDMLDFDMIDEKVMVVLQKLAELAMHCLNPRGDDRPTMKEVAERLQMLRRLHMQLVSKSSPTRVSCSYEGSSMRIPSDPMKYQSMETAKLCEMRKLDPKYEELYPCRKGVCQNTPGSYICKCKKGKKSDGTGYGCQPADSPDYRMVVGLSVSAIVVTAMACMLIMQLQRRRHKKEKIEYFKQNGGLRLYDEMISRQVDTIRILTEREIKRATENYNEDRVLGSGGHGMVYRGTLDDNKEVAIKKSRVINDDCREEFVNEIIILSQINHRNIVRLLGCCLDVDVPMLVYEFAHNGTLSEFLHGTDHRSPIPLDLRLKIATQAAEALAYLHSSTSRTILHGDVKSANILMDDQYNAKVADFGASTLKSMDESEFILFVQGTMGYLDPESFTSHQLTERSDVYSFGVVLLELLTRKKALYTNDFNKNESLSYRFLSMFRQNKHQAMLDPEIVDGSNVVAIEKLTKVVVQCMSPRGDDRPTMKEVAERLQMLRKLQMQATCDGENDRDVHDNFGGSPSHPAMQEALALAMKLIPSIIFLAVTAQAAASSGYSMALPGCPDKCGNISIPYPFGIGPSCAATSISSYFNLTCNNTFNPPRPMVGDSEALVEVTDISLEHGEMRVLSPVYYICFTANTTFTRFTEGYELKHTPFLPSPSRNRFTVIGCNTLGLIGGYKGTVSHYVTGYLCQCSKGYEGNPYLLNGCQDVDECALRKQDPKYEDIYPCRKGVCHNTPGGYLCKCKLGKRSDGTSVSAIALMALTCVLAMQIQRKRHKKDKDEYFKQNGGLKLYDEMRSRKVDTIRILTEKDIKKATDNYSEDRVLGIGGHGMVYRGTLDDNKEVAIKKSKVINDEWREEFVNEIIILSQINHRNIVRLIGCCLDVHVPMLVYEFVSNGTLSEFLHGTDHRSPIPLDIRLKIATQSAEALAYLHSSTSRTILHGDFKSANILLDGQHNAKVADFGASALKSMNESEFIMFVQGTLGYLDPESFISHCLTDKSDVYSFGVVLLELMTRKRAIFANSINEKESLSYSFLLMFDQNIHRNMLDREIMDKETMVVLEKLSILAANCLRPRGDDRPTMKEVAECLQMIRRHPMHAASDHKGDSSAHHNYEGSSSPSMSAHFDETIYKSIEASRLVQDLVR</sequence>
<dbReference type="InterPro" id="IPR011009">
    <property type="entry name" value="Kinase-like_dom_sf"/>
</dbReference>
<keyword evidence="3" id="KW-0245">EGF-like domain</keyword>
<dbReference type="Gene3D" id="3.30.200.20">
    <property type="entry name" value="Phosphorylase Kinase, domain 1"/>
    <property type="match status" value="4"/>
</dbReference>
<dbReference type="InterPro" id="IPR018097">
    <property type="entry name" value="EGF_Ca-bd_CS"/>
</dbReference>
<name>A0A0E0RK02_ORYRU</name>
<dbReference type="InterPro" id="IPR008271">
    <property type="entry name" value="Ser/Thr_kinase_AS"/>
</dbReference>
<dbReference type="Pfam" id="PF13947">
    <property type="entry name" value="GUB_WAK_bind"/>
    <property type="match status" value="3"/>
</dbReference>
<dbReference type="GO" id="GO:0005886">
    <property type="term" value="C:plasma membrane"/>
    <property type="evidence" value="ECO:0007669"/>
    <property type="project" value="TreeGrafter"/>
</dbReference>
<dbReference type="InterPro" id="IPR009030">
    <property type="entry name" value="Growth_fac_rcpt_cys_sf"/>
</dbReference>
<reference evidence="15" key="2">
    <citation type="submission" date="2015-06" db="UniProtKB">
        <authorList>
            <consortium name="EnsemblPlants"/>
        </authorList>
    </citation>
    <scope>IDENTIFICATION</scope>
</reference>
<keyword evidence="13" id="KW-0472">Membrane</keyword>
<dbReference type="Pfam" id="PF00069">
    <property type="entry name" value="Pkinase"/>
    <property type="match status" value="2"/>
</dbReference>
<dbReference type="FunFam" id="2.10.25.10:FF:000704">
    <property type="entry name" value="Os12g0614800 protein"/>
    <property type="match status" value="4"/>
</dbReference>
<feature type="domain" description="Protein kinase" evidence="14">
    <location>
        <begin position="2119"/>
        <end position="2398"/>
    </location>
</feature>
<comment type="subcellular location">
    <subcellularLocation>
        <location evidence="1">Membrane</location>
        <topology evidence="1">Single-pass type I membrane protein</topology>
    </subcellularLocation>
</comment>
<dbReference type="EnsemblPlants" id="ORUFI12G20980.1">
    <property type="protein sequence ID" value="ORUFI12G20980.1"/>
    <property type="gene ID" value="ORUFI12G20980"/>
</dbReference>
<evidence type="ECO:0000256" key="9">
    <source>
        <dbReference type="ARBA" id="ARBA00023157"/>
    </source>
</evidence>
<dbReference type="Gene3D" id="2.10.25.10">
    <property type="entry name" value="Laminin"/>
    <property type="match status" value="5"/>
</dbReference>
<dbReference type="CDD" id="cd00054">
    <property type="entry name" value="EGF_CA"/>
    <property type="match status" value="4"/>
</dbReference>
<evidence type="ECO:0000256" key="4">
    <source>
        <dbReference type="ARBA" id="ARBA00022679"/>
    </source>
</evidence>
<protein>
    <recommendedName>
        <fullName evidence="14">Protein kinase domain-containing protein</fullName>
    </recommendedName>
</protein>
<keyword evidence="10" id="KW-0325">Glycoprotein</keyword>
<dbReference type="Gene3D" id="1.10.510.10">
    <property type="entry name" value="Transferase(Phosphotransferase) domain 1"/>
    <property type="match status" value="4"/>
</dbReference>
<dbReference type="Pfam" id="PF07645">
    <property type="entry name" value="EGF_CA"/>
    <property type="match status" value="2"/>
</dbReference>
<evidence type="ECO:0000256" key="1">
    <source>
        <dbReference type="ARBA" id="ARBA00004479"/>
    </source>
</evidence>
<keyword evidence="13" id="KW-0812">Transmembrane</keyword>
<dbReference type="Proteomes" id="UP000008022">
    <property type="component" value="Unassembled WGS sequence"/>
</dbReference>
<accession>A0A0E0RK02</accession>
<keyword evidence="6 11" id="KW-0547">Nucleotide-binding</keyword>
<dbReference type="InterPro" id="IPR000742">
    <property type="entry name" value="EGF"/>
</dbReference>
<keyword evidence="9" id="KW-1015">Disulfide bond</keyword>
<dbReference type="GO" id="GO:0030247">
    <property type="term" value="F:polysaccharide binding"/>
    <property type="evidence" value="ECO:0007669"/>
    <property type="project" value="InterPro"/>
</dbReference>
<dbReference type="PROSITE" id="PS50011">
    <property type="entry name" value="PROTEIN_KINASE_DOM"/>
    <property type="match status" value="4"/>
</dbReference>
<keyword evidence="2" id="KW-0723">Serine/threonine-protein kinase</keyword>
<evidence type="ECO:0000256" key="5">
    <source>
        <dbReference type="ARBA" id="ARBA00022729"/>
    </source>
</evidence>